<organism evidence="4">
    <name type="scientific">marine sediment metagenome</name>
    <dbReference type="NCBI Taxonomy" id="412755"/>
    <lineage>
        <taxon>unclassified sequences</taxon>
        <taxon>metagenomes</taxon>
        <taxon>ecological metagenomes</taxon>
    </lineage>
</organism>
<reference evidence="4" key="1">
    <citation type="journal article" date="2014" name="Front. Microbiol.">
        <title>High frequency of phylogenetically diverse reductive dehalogenase-homologous genes in deep subseafloor sedimentary metagenomes.</title>
        <authorList>
            <person name="Kawai M."/>
            <person name="Futagami T."/>
            <person name="Toyoda A."/>
            <person name="Takaki Y."/>
            <person name="Nishi S."/>
            <person name="Hori S."/>
            <person name="Arai W."/>
            <person name="Tsubouchi T."/>
            <person name="Morono Y."/>
            <person name="Uchiyama I."/>
            <person name="Ito T."/>
            <person name="Fujiyama A."/>
            <person name="Inagaki F."/>
            <person name="Takami H."/>
        </authorList>
    </citation>
    <scope>NUCLEOTIDE SEQUENCE</scope>
    <source>
        <strain evidence="4">Expedition CK06-06</strain>
    </source>
</reference>
<dbReference type="PRINTS" id="PR00508">
    <property type="entry name" value="S21N4MTFRASE"/>
</dbReference>
<comment type="caution">
    <text evidence="4">The sequence shown here is derived from an EMBL/GenBank/DDBJ whole genome shotgun (WGS) entry which is preliminary data.</text>
</comment>
<evidence type="ECO:0000256" key="1">
    <source>
        <dbReference type="ARBA" id="ARBA00022603"/>
    </source>
</evidence>
<dbReference type="GO" id="GO:0032259">
    <property type="term" value="P:methylation"/>
    <property type="evidence" value="ECO:0007669"/>
    <property type="project" value="UniProtKB-KW"/>
</dbReference>
<name>X1DSB3_9ZZZZ</name>
<dbReference type="InterPro" id="IPR002941">
    <property type="entry name" value="DNA_methylase_N4/N6"/>
</dbReference>
<dbReference type="Pfam" id="PF01555">
    <property type="entry name" value="N6_N4_Mtase"/>
    <property type="match status" value="1"/>
</dbReference>
<keyword evidence="2" id="KW-0808">Transferase</keyword>
<dbReference type="InterPro" id="IPR001091">
    <property type="entry name" value="RM_Methyltransferase"/>
</dbReference>
<dbReference type="Gene3D" id="3.40.50.150">
    <property type="entry name" value="Vaccinia Virus protein VP39"/>
    <property type="match status" value="1"/>
</dbReference>
<protein>
    <recommendedName>
        <fullName evidence="3">DNA methylase N-4/N-6 domain-containing protein</fullName>
    </recommendedName>
</protein>
<dbReference type="GO" id="GO:0008170">
    <property type="term" value="F:N-methyltransferase activity"/>
    <property type="evidence" value="ECO:0007669"/>
    <property type="project" value="InterPro"/>
</dbReference>
<dbReference type="AlphaFoldDB" id="X1DSB3"/>
<evidence type="ECO:0000313" key="4">
    <source>
        <dbReference type="EMBL" id="GAH11135.1"/>
    </source>
</evidence>
<feature type="domain" description="DNA methylase N-4/N-6" evidence="3">
    <location>
        <begin position="74"/>
        <end position="150"/>
    </location>
</feature>
<evidence type="ECO:0000256" key="2">
    <source>
        <dbReference type="ARBA" id="ARBA00022679"/>
    </source>
</evidence>
<keyword evidence="1" id="KW-0489">Methyltransferase</keyword>
<dbReference type="GO" id="GO:0003677">
    <property type="term" value="F:DNA binding"/>
    <property type="evidence" value="ECO:0007669"/>
    <property type="project" value="InterPro"/>
</dbReference>
<evidence type="ECO:0000259" key="3">
    <source>
        <dbReference type="Pfam" id="PF01555"/>
    </source>
</evidence>
<dbReference type="SUPFAM" id="SSF53335">
    <property type="entry name" value="S-adenosyl-L-methionine-dependent methyltransferases"/>
    <property type="match status" value="1"/>
</dbReference>
<dbReference type="InterPro" id="IPR029063">
    <property type="entry name" value="SAM-dependent_MTases_sf"/>
</dbReference>
<sequence>VDRVQRGDMGSFSRFFSLDAWFKEKIKSLSPAVQKVFPFLIVPKASKSEKNEGCDNLPEKEFGQDSLTAGIDRRNCSNENKAKLTKYKSRNNHPTCKPLKLMSYLITLGSRKNDIILDPFAGSCTTGVAAIALNRQYVMIEKEKEYYEIGKARLDYITKQGSLYLKFPAMTSWNTEPTISGRLFFSGFGFVSL</sequence>
<proteinExistence type="predicted"/>
<dbReference type="EMBL" id="BART01035119">
    <property type="protein sequence ID" value="GAH11135.1"/>
    <property type="molecule type" value="Genomic_DNA"/>
</dbReference>
<accession>X1DSB3</accession>
<feature type="non-terminal residue" evidence="4">
    <location>
        <position position="1"/>
    </location>
</feature>
<gene>
    <name evidence="4" type="ORF">S01H4_59773</name>
</gene>